<dbReference type="AlphaFoldDB" id="A0A7D3XGX6"/>
<name>A0A7D3XGX6_9BACL</name>
<dbReference type="KEGG" id="kpul:GXN76_00820"/>
<reference evidence="1 2" key="1">
    <citation type="submission" date="2020-01" db="EMBL/GenBank/DDBJ databases">
        <authorList>
            <person name="Gulvik C.A."/>
            <person name="Batra D.G."/>
        </authorList>
    </citation>
    <scope>NUCLEOTIDE SEQUENCE [LARGE SCALE GENOMIC DNA]</scope>
    <source>
        <strain evidence="1 2">W9323</strain>
    </source>
</reference>
<keyword evidence="2" id="KW-1185">Reference proteome</keyword>
<dbReference type="Proteomes" id="UP000503088">
    <property type="component" value="Chromosome"/>
</dbReference>
<accession>A0A7D3XGX6</accession>
<gene>
    <name evidence="1" type="ORF">GXN76_00820</name>
</gene>
<protein>
    <submittedName>
        <fullName evidence="1">Uncharacterized protein</fullName>
    </submittedName>
</protein>
<sequence length="129" mass="15269">MLRVVNNEIEIHETPLEKVVVNFPELSIYFDDINENRWKIVFKPFQGVKLTTIDCFDVNSLLIDGVYKKFILEDTESKWIQTLKQELKLNDDTADFMNKSHHYIFPFQDNIIEIIAWGNYIITLDEQNG</sequence>
<evidence type="ECO:0000313" key="2">
    <source>
        <dbReference type="Proteomes" id="UP000503088"/>
    </source>
</evidence>
<dbReference type="RefSeq" id="WP_173219329.1">
    <property type="nucleotide sequence ID" value="NZ_CP048104.1"/>
</dbReference>
<organism evidence="1 2">
    <name type="scientific">Kroppenstedtia pulmonis</name>
    <dbReference type="NCBI Taxonomy" id="1380685"/>
    <lineage>
        <taxon>Bacteria</taxon>
        <taxon>Bacillati</taxon>
        <taxon>Bacillota</taxon>
        <taxon>Bacilli</taxon>
        <taxon>Bacillales</taxon>
        <taxon>Thermoactinomycetaceae</taxon>
        <taxon>Kroppenstedtia</taxon>
    </lineage>
</organism>
<evidence type="ECO:0000313" key="1">
    <source>
        <dbReference type="EMBL" id="QKG83144.1"/>
    </source>
</evidence>
<proteinExistence type="predicted"/>
<dbReference type="EMBL" id="CP048104">
    <property type="protein sequence ID" value="QKG83144.1"/>
    <property type="molecule type" value="Genomic_DNA"/>
</dbReference>